<dbReference type="Pfam" id="PF00561">
    <property type="entry name" value="Abhydrolase_1"/>
    <property type="match status" value="1"/>
</dbReference>
<evidence type="ECO:0000313" key="5">
    <source>
        <dbReference type="Proteomes" id="UP000683000"/>
    </source>
</evidence>
<dbReference type="PRINTS" id="PR00412">
    <property type="entry name" value="EPOXHYDRLASE"/>
</dbReference>
<gene>
    <name evidence="4" type="ORF">JVT61DRAFT_15151</name>
</gene>
<evidence type="ECO:0000259" key="3">
    <source>
        <dbReference type="Pfam" id="PF00561"/>
    </source>
</evidence>
<evidence type="ECO:0000256" key="2">
    <source>
        <dbReference type="ARBA" id="ARBA00038334"/>
    </source>
</evidence>
<dbReference type="Gene3D" id="3.40.50.1820">
    <property type="entry name" value="alpha/beta hydrolase"/>
    <property type="match status" value="1"/>
</dbReference>
<keyword evidence="1 4" id="KW-0378">Hydrolase</keyword>
<protein>
    <submittedName>
        <fullName evidence="4">Alpha/Beta hydrolase protein</fullName>
    </submittedName>
</protein>
<proteinExistence type="inferred from homology"/>
<dbReference type="EMBL" id="JAGFBS010000009">
    <property type="protein sequence ID" value="KAG6377356.1"/>
    <property type="molecule type" value="Genomic_DNA"/>
</dbReference>
<dbReference type="AlphaFoldDB" id="A0A8I3A9Z2"/>
<sequence>MDLHRFQDLNQLQPRYMLCSRVVTLGDRDGLQTHLIEAFPSTASEPVSLPLILLLHGFPELAYSWRKVLGPLSASRGGYHVIAPDLRGYGRTVTQHDGTPNQIQYDDPITPFHLLNIAKDVCSLVKTLGHDSVALLVGHDFGSVVAGHCVTTHPDLFRAVVFMSVPFVGVEQPPQPHLPNRGDGAENTRAKAKSLSTLAQAVSTALAALTPPRKHYTSYFTTRDANTDMLGDSDEDLYRFLGGYYHMKSGAWEGNTTHPLLSASNSSPTIDAITRDLATLPDYYAMPAHENMRQVIERHASQHPRTHFTWASEDVEDGRVYASEFARTGFQGGLNYYRSVLSPPPAELVDELIALAGRQVGVPAAFISGARDWGVHQAPGALEKMRHRFGMQSDDVVLIEGAGHWVQQEAPDRVIEALLQFLEKVEGTST</sequence>
<feature type="domain" description="AB hydrolase-1" evidence="3">
    <location>
        <begin position="50"/>
        <end position="410"/>
    </location>
</feature>
<dbReference type="SUPFAM" id="SSF53474">
    <property type="entry name" value="alpha/beta-Hydrolases"/>
    <property type="match status" value="1"/>
</dbReference>
<evidence type="ECO:0000256" key="1">
    <source>
        <dbReference type="ARBA" id="ARBA00022801"/>
    </source>
</evidence>
<name>A0A8I3A9Z2_9AGAM</name>
<dbReference type="InterPro" id="IPR000073">
    <property type="entry name" value="AB_hydrolase_1"/>
</dbReference>
<reference evidence="4" key="1">
    <citation type="submission" date="2021-03" db="EMBL/GenBank/DDBJ databases">
        <title>Evolutionary innovations through gain and loss of genes in the ectomycorrhizal Boletales.</title>
        <authorList>
            <person name="Wu G."/>
            <person name="Miyauchi S."/>
            <person name="Morin E."/>
            <person name="Yang Z.-L."/>
            <person name="Xu J."/>
            <person name="Martin F.M."/>
        </authorList>
    </citation>
    <scope>NUCLEOTIDE SEQUENCE</scope>
    <source>
        <strain evidence="4">BR01</strain>
    </source>
</reference>
<dbReference type="InterPro" id="IPR000639">
    <property type="entry name" value="Epox_hydrolase-like"/>
</dbReference>
<dbReference type="Proteomes" id="UP000683000">
    <property type="component" value="Unassembled WGS sequence"/>
</dbReference>
<comment type="similarity">
    <text evidence="2">Belongs to the AB hydrolase superfamily. Epoxide hydrolase family.</text>
</comment>
<evidence type="ECO:0000313" key="4">
    <source>
        <dbReference type="EMBL" id="KAG6377356.1"/>
    </source>
</evidence>
<dbReference type="InterPro" id="IPR029058">
    <property type="entry name" value="AB_hydrolase_fold"/>
</dbReference>
<comment type="caution">
    <text evidence="4">The sequence shown here is derived from an EMBL/GenBank/DDBJ whole genome shotgun (WGS) entry which is preliminary data.</text>
</comment>
<accession>A0A8I3A9Z2</accession>
<dbReference type="GO" id="GO:0016787">
    <property type="term" value="F:hydrolase activity"/>
    <property type="evidence" value="ECO:0007669"/>
    <property type="project" value="UniProtKB-KW"/>
</dbReference>
<keyword evidence="5" id="KW-1185">Reference proteome</keyword>
<organism evidence="4 5">
    <name type="scientific">Boletus reticuloceps</name>
    <dbReference type="NCBI Taxonomy" id="495285"/>
    <lineage>
        <taxon>Eukaryota</taxon>
        <taxon>Fungi</taxon>
        <taxon>Dikarya</taxon>
        <taxon>Basidiomycota</taxon>
        <taxon>Agaricomycotina</taxon>
        <taxon>Agaricomycetes</taxon>
        <taxon>Agaricomycetidae</taxon>
        <taxon>Boletales</taxon>
        <taxon>Boletineae</taxon>
        <taxon>Boletaceae</taxon>
        <taxon>Boletoideae</taxon>
        <taxon>Boletus</taxon>
    </lineage>
</organism>
<dbReference type="OrthoDB" id="6431331at2759"/>
<dbReference type="PANTHER" id="PTHR43329">
    <property type="entry name" value="EPOXIDE HYDROLASE"/>
    <property type="match status" value="1"/>
</dbReference>